<evidence type="ECO:0000313" key="3">
    <source>
        <dbReference type="Proteomes" id="UP000030688"/>
    </source>
</evidence>
<reference evidence="3" key="1">
    <citation type="submission" date="2007-11" db="EMBL/GenBank/DDBJ databases">
        <authorList>
            <consortium name="The Broad Institute Genome Sequencing Platform"/>
            <person name="Volkman S.K."/>
            <person name="Daily J.P."/>
            <person name="Sarr O."/>
            <person name="Ndiaye D."/>
            <person name="Ndir O."/>
            <person name="Mboup S."/>
            <person name="Lukens A."/>
            <person name="Stange-Thomann N."/>
            <person name="Mauceli E."/>
            <person name="Gnerre S."/>
            <person name="Jaffe D."/>
            <person name="Zainoun J."/>
            <person name="Wiegand R.C."/>
            <person name="Birren B."/>
            <person name="Galagan J."/>
            <person name="Lander E."/>
            <person name="Wirth D.F."/>
        </authorList>
    </citation>
    <scope>NUCLEOTIDE SEQUENCE [LARGE SCALE GENOMIC DNA]</scope>
    <source>
        <strain evidence="3">7G8</strain>
    </source>
</reference>
<reference evidence="2 3" key="2">
    <citation type="submission" date="2013-02" db="EMBL/GenBank/DDBJ databases">
        <title>The Genome Sequence of Plasmodium falciparum 7G8.</title>
        <authorList>
            <consortium name="The Broad Institute Genome Sequencing Platform"/>
            <consortium name="The Broad Institute Genome Sequencing Center for Infectious Disease"/>
            <person name="Neafsey D."/>
            <person name="Cheeseman I."/>
            <person name="Volkman S."/>
            <person name="Adams J."/>
            <person name="Walker B."/>
            <person name="Young S.K."/>
            <person name="Zeng Q."/>
            <person name="Gargeya S."/>
            <person name="Fitzgerald M."/>
            <person name="Haas B."/>
            <person name="Abouelleil A."/>
            <person name="Alvarado L."/>
            <person name="Arachchi H.M."/>
            <person name="Berlin A.M."/>
            <person name="Chapman S.B."/>
            <person name="Dewar J."/>
            <person name="Goldberg J."/>
            <person name="Griggs A."/>
            <person name="Gujja S."/>
            <person name="Hansen M."/>
            <person name="Howarth C."/>
            <person name="Imamovic A."/>
            <person name="Larimer J."/>
            <person name="McCowan C."/>
            <person name="Murphy C."/>
            <person name="Neiman D."/>
            <person name="Pearson M."/>
            <person name="Priest M."/>
            <person name="Roberts A."/>
            <person name="Saif S."/>
            <person name="Shea T."/>
            <person name="Sisk P."/>
            <person name="Sykes S."/>
            <person name="Wortman J."/>
            <person name="Nusbaum C."/>
            <person name="Birren B."/>
        </authorList>
    </citation>
    <scope>NUCLEOTIDE SEQUENCE [LARGE SCALE GENOMIC DNA]</scope>
    <source>
        <strain evidence="2 3">7G8</strain>
    </source>
</reference>
<accession>W7FMP7</accession>
<dbReference type="Proteomes" id="UP000030688">
    <property type="component" value="Unassembled WGS sequence"/>
</dbReference>
<gene>
    <name evidence="2" type="ORF">PFBG_02405</name>
</gene>
<keyword evidence="1" id="KW-0812">Transmembrane</keyword>
<evidence type="ECO:0000256" key="1">
    <source>
        <dbReference type="SAM" id="Phobius"/>
    </source>
</evidence>
<dbReference type="AlphaFoldDB" id="W7FMP7"/>
<organism evidence="2 3">
    <name type="scientific">Plasmodium falciparum (isolate 7G8)</name>
    <dbReference type="NCBI Taxonomy" id="57266"/>
    <lineage>
        <taxon>Eukaryota</taxon>
        <taxon>Sar</taxon>
        <taxon>Alveolata</taxon>
        <taxon>Apicomplexa</taxon>
        <taxon>Aconoidasida</taxon>
        <taxon>Haemosporida</taxon>
        <taxon>Plasmodiidae</taxon>
        <taxon>Plasmodium</taxon>
        <taxon>Plasmodium (Laverania)</taxon>
    </lineage>
</organism>
<name>W7FMP7_PLAF8</name>
<keyword evidence="1" id="KW-1133">Transmembrane helix</keyword>
<sequence>MNKQNIKKKYQIKINIFFFCNILYNFAYAYFILLSLAVHNFSIQMNLFLFFSFLFFFFLNNIAFPSYELLIKNNNFFPNMIGIFLHTYNE</sequence>
<dbReference type="EMBL" id="KE123612">
    <property type="protein sequence ID" value="EUR72311.1"/>
    <property type="molecule type" value="Genomic_DNA"/>
</dbReference>
<evidence type="ECO:0000313" key="2">
    <source>
        <dbReference type="EMBL" id="EUR72311.1"/>
    </source>
</evidence>
<feature type="transmembrane region" description="Helical" evidence="1">
    <location>
        <begin position="12"/>
        <end position="37"/>
    </location>
</feature>
<feature type="transmembrane region" description="Helical" evidence="1">
    <location>
        <begin position="43"/>
        <end position="64"/>
    </location>
</feature>
<protein>
    <submittedName>
        <fullName evidence="2">Uncharacterized protein</fullName>
    </submittedName>
</protein>
<keyword evidence="1" id="KW-0472">Membrane</keyword>
<proteinExistence type="predicted"/>